<gene>
    <name evidence="1" type="ORF">AG1IA_03434</name>
</gene>
<comment type="caution">
    <text evidence="1">The sequence shown here is derived from an EMBL/GenBank/DDBJ whole genome shotgun (WGS) entry which is preliminary data.</text>
</comment>
<reference evidence="1 2" key="1">
    <citation type="journal article" date="2013" name="Nat. Commun.">
        <title>The evolution and pathogenic mechanisms of the rice sheath blight pathogen.</title>
        <authorList>
            <person name="Zheng A."/>
            <person name="Lin R."/>
            <person name="Xu L."/>
            <person name="Qin P."/>
            <person name="Tang C."/>
            <person name="Ai P."/>
            <person name="Zhang D."/>
            <person name="Liu Y."/>
            <person name="Sun Z."/>
            <person name="Feng H."/>
            <person name="Wang Y."/>
            <person name="Chen Y."/>
            <person name="Liang X."/>
            <person name="Fu R."/>
            <person name="Li Q."/>
            <person name="Zhang J."/>
            <person name="Yu X."/>
            <person name="Xie Z."/>
            <person name="Ding L."/>
            <person name="Guan P."/>
            <person name="Tang J."/>
            <person name="Liang Y."/>
            <person name="Wang S."/>
            <person name="Deng Q."/>
            <person name="Li S."/>
            <person name="Zhu J."/>
            <person name="Wang L."/>
            <person name="Liu H."/>
            <person name="Li P."/>
        </authorList>
    </citation>
    <scope>NUCLEOTIDE SEQUENCE [LARGE SCALE GENOMIC DNA]</scope>
    <source>
        <strain evidence="2">AG-1 IA</strain>
    </source>
</reference>
<evidence type="ECO:0000313" key="1">
    <source>
        <dbReference type="EMBL" id="ELU42544.1"/>
    </source>
</evidence>
<dbReference type="EMBL" id="AFRT01000795">
    <property type="protein sequence ID" value="ELU42544.1"/>
    <property type="molecule type" value="Genomic_DNA"/>
</dbReference>
<dbReference type="AlphaFoldDB" id="L8X1P7"/>
<dbReference type="Proteomes" id="UP000011668">
    <property type="component" value="Unassembled WGS sequence"/>
</dbReference>
<organism evidence="1 2">
    <name type="scientific">Thanatephorus cucumeris (strain AG1-IA)</name>
    <name type="common">Rice sheath blight fungus</name>
    <name type="synonym">Rhizoctonia solani</name>
    <dbReference type="NCBI Taxonomy" id="983506"/>
    <lineage>
        <taxon>Eukaryota</taxon>
        <taxon>Fungi</taxon>
        <taxon>Dikarya</taxon>
        <taxon>Basidiomycota</taxon>
        <taxon>Agaricomycotina</taxon>
        <taxon>Agaricomycetes</taxon>
        <taxon>Cantharellales</taxon>
        <taxon>Ceratobasidiaceae</taxon>
        <taxon>Rhizoctonia</taxon>
        <taxon>Rhizoctonia solani AG-1</taxon>
    </lineage>
</organism>
<proteinExistence type="predicted"/>
<keyword evidence="2" id="KW-1185">Reference proteome</keyword>
<accession>L8X1P7</accession>
<protein>
    <submittedName>
        <fullName evidence="1">Uncharacterized protein</fullName>
    </submittedName>
</protein>
<dbReference type="HOGENOM" id="CLU_3015844_0_0_1"/>
<name>L8X1P7_THACA</name>
<evidence type="ECO:0000313" key="2">
    <source>
        <dbReference type="Proteomes" id="UP000011668"/>
    </source>
</evidence>
<sequence>MALVASLRTVQAPGPELVSAYLTVECQSCHLNPWLGFTISSQICLAWGFSADLCIL</sequence>